<feature type="domain" description="Cytochrome c" evidence="23">
    <location>
        <begin position="126"/>
        <end position="209"/>
    </location>
</feature>
<organism evidence="24 25">
    <name type="scientific">Thermomonas haemolytica</name>
    <dbReference type="NCBI Taxonomy" id="141949"/>
    <lineage>
        <taxon>Bacteria</taxon>
        <taxon>Pseudomonadati</taxon>
        <taxon>Pseudomonadota</taxon>
        <taxon>Gammaproteobacteria</taxon>
        <taxon>Lysobacterales</taxon>
        <taxon>Lysobacteraceae</taxon>
        <taxon>Thermomonas</taxon>
    </lineage>
</organism>
<evidence type="ECO:0000256" key="17">
    <source>
        <dbReference type="ARBA" id="ARBA00023065"/>
    </source>
</evidence>
<dbReference type="InterPro" id="IPR008168">
    <property type="entry name" value="Cyt_C_IC"/>
</dbReference>
<evidence type="ECO:0000256" key="15">
    <source>
        <dbReference type="ARBA" id="ARBA00023002"/>
    </source>
</evidence>
<evidence type="ECO:0000256" key="20">
    <source>
        <dbReference type="PIRSR" id="PIRSR000006-1"/>
    </source>
</evidence>
<evidence type="ECO:0000256" key="3">
    <source>
        <dbReference type="ARBA" id="ARBA00006113"/>
    </source>
</evidence>
<dbReference type="AlphaFoldDB" id="A0A4V2V2R3"/>
<dbReference type="InterPro" id="IPR050597">
    <property type="entry name" value="Cytochrome_c_Oxidase_Subunit"/>
</dbReference>
<keyword evidence="7 19" id="KW-0349">Heme</keyword>
<keyword evidence="16 19" id="KW-0408">Iron</keyword>
<dbReference type="PANTHER" id="PTHR33751:SF1">
    <property type="entry name" value="CBB3-TYPE CYTOCHROME C OXIDASE SUBUNIT FIXP"/>
    <property type="match status" value="1"/>
</dbReference>
<evidence type="ECO:0000313" key="25">
    <source>
        <dbReference type="Proteomes" id="UP000295414"/>
    </source>
</evidence>
<dbReference type="InterPro" id="IPR004678">
    <property type="entry name" value="Cyt_c_oxidase_cbb3_su3"/>
</dbReference>
<comment type="pathway">
    <text evidence="2 19">Energy metabolism; oxidative phosphorylation.</text>
</comment>
<evidence type="ECO:0000256" key="19">
    <source>
        <dbReference type="PIRNR" id="PIRNR000006"/>
    </source>
</evidence>
<keyword evidence="5 19" id="KW-1003">Cell membrane</keyword>
<feature type="domain" description="Cytochrome c" evidence="23">
    <location>
        <begin position="219"/>
        <end position="300"/>
    </location>
</feature>
<feature type="binding site" description="covalent" evidence="21">
    <location>
        <position position="139"/>
    </location>
    <ligand>
        <name>heme c</name>
        <dbReference type="ChEBI" id="CHEBI:61717"/>
        <label>1</label>
    </ligand>
</feature>
<feature type="binding site" description="axial binding residue" evidence="20">
    <location>
        <position position="236"/>
    </location>
    <ligand>
        <name>heme c</name>
        <dbReference type="ChEBI" id="CHEBI:61717"/>
        <label>2</label>
    </ligand>
    <ligandPart>
        <name>Fe</name>
        <dbReference type="ChEBI" id="CHEBI:18248"/>
    </ligandPart>
</feature>
<dbReference type="RefSeq" id="WP_114959168.1">
    <property type="nucleotide sequence ID" value="NZ_MSZW01000031.1"/>
</dbReference>
<keyword evidence="25" id="KW-1185">Reference proteome</keyword>
<dbReference type="Gene3D" id="1.10.760.10">
    <property type="entry name" value="Cytochrome c-like domain"/>
    <property type="match status" value="2"/>
</dbReference>
<dbReference type="PIRSF" id="PIRSF000006">
    <property type="entry name" value="Cbb3-Cox_fixP"/>
    <property type="match status" value="1"/>
</dbReference>
<comment type="similarity">
    <text evidence="3 19">Belongs to the CcoP / FixP family.</text>
</comment>
<keyword evidence="6 19" id="KW-0997">Cell inner membrane</keyword>
<dbReference type="Pfam" id="PF14715">
    <property type="entry name" value="FixP_N"/>
    <property type="match status" value="1"/>
</dbReference>
<evidence type="ECO:0000256" key="5">
    <source>
        <dbReference type="ARBA" id="ARBA00022475"/>
    </source>
</evidence>
<protein>
    <recommendedName>
        <fullName evidence="19">Cbb3-type cytochrome c oxidase subunit</fullName>
    </recommendedName>
</protein>
<keyword evidence="8 19" id="KW-0679">Respiratory chain</keyword>
<evidence type="ECO:0000256" key="8">
    <source>
        <dbReference type="ARBA" id="ARBA00022660"/>
    </source>
</evidence>
<feature type="binding site" description="axial binding residue" evidence="20">
    <location>
        <position position="277"/>
    </location>
    <ligand>
        <name>heme c</name>
        <dbReference type="ChEBI" id="CHEBI:61717"/>
        <label>1</label>
    </ligand>
    <ligandPart>
        <name>Fe</name>
        <dbReference type="ChEBI" id="CHEBI:18248"/>
    </ligandPart>
</feature>
<dbReference type="Gene3D" id="6.10.280.130">
    <property type="match status" value="1"/>
</dbReference>
<dbReference type="GO" id="GO:0005506">
    <property type="term" value="F:iron ion binding"/>
    <property type="evidence" value="ECO:0007669"/>
    <property type="project" value="InterPro"/>
</dbReference>
<dbReference type="GO" id="GO:0020037">
    <property type="term" value="F:heme binding"/>
    <property type="evidence" value="ECO:0007669"/>
    <property type="project" value="InterPro"/>
</dbReference>
<evidence type="ECO:0000256" key="9">
    <source>
        <dbReference type="ARBA" id="ARBA00022692"/>
    </source>
</evidence>
<name>A0A4V2V2R3_9GAMM</name>
<dbReference type="InterPro" id="IPR009056">
    <property type="entry name" value="Cyt_c-like_dom"/>
</dbReference>
<feature type="binding site" description="covalent" evidence="21">
    <location>
        <position position="235"/>
    </location>
    <ligand>
        <name>heme c</name>
        <dbReference type="ChEBI" id="CHEBI:61717"/>
        <label>2</label>
    </ligand>
</feature>
<sequence length="313" mass="33905">MSAGWSWYVIVLIALNIVGCAWLLWWTSRRRPGDPRPEDTSHVWDGNLTEYNKPLPKWWINLFYLTILFGIGYLLWYPGLGNFAGLGKWTSQKEQARDAALANAQLEKTFAPYKGQPIDVLARDPQALKLGKSIFGNNCATCHGSAGKGAVGYPNLTDAIWHWGGSPEQILETILHGREAVMPAWGSVLQGMAGPDAVDYVIAYVRQLGDPQGGNPSDYAAARGKALYDGLCVACHGPAGKGNPAIGAPDLTDSYWLYGDSREALRETIGNGRHGVMPAWGPVLGDTRSRLVAAYVWSLSHPAATDASNKGTP</sequence>
<feature type="binding site" description="axial binding residue" evidence="20">
    <location>
        <position position="182"/>
    </location>
    <ligand>
        <name>heme c</name>
        <dbReference type="ChEBI" id="CHEBI:61717"/>
        <label>2</label>
    </ligand>
    <ligandPart>
        <name>Fe</name>
        <dbReference type="ChEBI" id="CHEBI:18248"/>
    </ligandPart>
</feature>
<keyword evidence="9 22" id="KW-0812">Transmembrane</keyword>
<comment type="caution">
    <text evidence="24">The sequence shown here is derived from an EMBL/GenBank/DDBJ whole genome shotgun (WGS) entry which is preliminary data.</text>
</comment>
<keyword evidence="13 19" id="KW-0249">Electron transport</keyword>
<dbReference type="GO" id="GO:0005886">
    <property type="term" value="C:plasma membrane"/>
    <property type="evidence" value="ECO:0007669"/>
    <property type="project" value="UniProtKB-SubCell"/>
</dbReference>
<feature type="transmembrane region" description="Helical" evidence="22">
    <location>
        <begin position="58"/>
        <end position="76"/>
    </location>
</feature>
<dbReference type="OrthoDB" id="9811281at2"/>
<dbReference type="InterPro" id="IPR032858">
    <property type="entry name" value="CcoP_N"/>
</dbReference>
<reference evidence="24 25" key="1">
    <citation type="submission" date="2019-03" db="EMBL/GenBank/DDBJ databases">
        <title>Genomic Encyclopedia of Type Strains, Phase IV (KMG-IV): sequencing the most valuable type-strain genomes for metagenomic binning, comparative biology and taxonomic classification.</title>
        <authorList>
            <person name="Goeker M."/>
        </authorList>
    </citation>
    <scope>NUCLEOTIDE SEQUENCE [LARGE SCALE GENOMIC DNA]</scope>
    <source>
        <strain evidence="24 25">DSM 13605</strain>
    </source>
</reference>
<dbReference type="SUPFAM" id="SSF46626">
    <property type="entry name" value="Cytochrome c"/>
    <property type="match status" value="2"/>
</dbReference>
<keyword evidence="14 22" id="KW-1133">Transmembrane helix</keyword>
<evidence type="ECO:0000256" key="14">
    <source>
        <dbReference type="ARBA" id="ARBA00022989"/>
    </source>
</evidence>
<dbReference type="UniPathway" id="UPA00705"/>
<keyword evidence="4 19" id="KW-0813">Transport</keyword>
<dbReference type="PANTHER" id="PTHR33751">
    <property type="entry name" value="CBB3-TYPE CYTOCHROME C OXIDASE SUBUNIT FIXP"/>
    <property type="match status" value="1"/>
</dbReference>
<keyword evidence="10 19" id="KW-0479">Metal-binding</keyword>
<evidence type="ECO:0000256" key="2">
    <source>
        <dbReference type="ARBA" id="ARBA00004673"/>
    </source>
</evidence>
<evidence type="ECO:0000256" key="13">
    <source>
        <dbReference type="ARBA" id="ARBA00022982"/>
    </source>
</evidence>
<dbReference type="NCBIfam" id="TIGR00782">
    <property type="entry name" value="ccoP"/>
    <property type="match status" value="1"/>
</dbReference>
<evidence type="ECO:0000256" key="11">
    <source>
        <dbReference type="ARBA" id="ARBA00022737"/>
    </source>
</evidence>
<dbReference type="PROSITE" id="PS51007">
    <property type="entry name" value="CYTC"/>
    <property type="match status" value="2"/>
</dbReference>
<evidence type="ECO:0000256" key="22">
    <source>
        <dbReference type="SAM" id="Phobius"/>
    </source>
</evidence>
<evidence type="ECO:0000256" key="10">
    <source>
        <dbReference type="ARBA" id="ARBA00022723"/>
    </source>
</evidence>
<evidence type="ECO:0000256" key="12">
    <source>
        <dbReference type="ARBA" id="ARBA00022781"/>
    </source>
</evidence>
<comment type="cofactor">
    <cofactor evidence="19 21">
        <name>heme c</name>
        <dbReference type="ChEBI" id="CHEBI:61717"/>
    </cofactor>
    <text evidence="19 21">Binds 2 heme C groups per subunit.</text>
</comment>
<evidence type="ECO:0000256" key="18">
    <source>
        <dbReference type="ARBA" id="ARBA00023136"/>
    </source>
</evidence>
<feature type="binding site" description="covalent" evidence="21">
    <location>
        <position position="232"/>
    </location>
    <ligand>
        <name>heme c</name>
        <dbReference type="ChEBI" id="CHEBI:61717"/>
        <label>2</label>
    </ligand>
</feature>
<accession>A0A4V2V2R3</accession>
<comment type="subunit">
    <text evidence="19">Component of the cbb3-type cytochrome c oxidase.</text>
</comment>
<evidence type="ECO:0000256" key="7">
    <source>
        <dbReference type="ARBA" id="ARBA00022617"/>
    </source>
</evidence>
<dbReference type="EMBL" id="SMAP01000001">
    <property type="protein sequence ID" value="TCT26062.1"/>
    <property type="molecule type" value="Genomic_DNA"/>
</dbReference>
<dbReference type="Proteomes" id="UP000295414">
    <property type="component" value="Unassembled WGS sequence"/>
</dbReference>
<dbReference type="PRINTS" id="PR00605">
    <property type="entry name" value="CYTCHROMECIC"/>
</dbReference>
<dbReference type="InterPro" id="IPR036909">
    <property type="entry name" value="Cyt_c-like_dom_sf"/>
</dbReference>
<dbReference type="GO" id="GO:1902600">
    <property type="term" value="P:proton transmembrane transport"/>
    <property type="evidence" value="ECO:0007669"/>
    <property type="project" value="UniProtKB-KW"/>
</dbReference>
<evidence type="ECO:0000256" key="4">
    <source>
        <dbReference type="ARBA" id="ARBA00022448"/>
    </source>
</evidence>
<dbReference type="Pfam" id="PF13442">
    <property type="entry name" value="Cytochrome_CBB3"/>
    <property type="match status" value="2"/>
</dbReference>
<feature type="binding site" description="axial binding residue" evidence="20">
    <location>
        <position position="143"/>
    </location>
    <ligand>
        <name>heme c</name>
        <dbReference type="ChEBI" id="CHEBI:61717"/>
        <label>1</label>
    </ligand>
    <ligandPart>
        <name>Fe</name>
        <dbReference type="ChEBI" id="CHEBI:18248"/>
    </ligandPart>
</feature>
<dbReference type="GO" id="GO:0009055">
    <property type="term" value="F:electron transfer activity"/>
    <property type="evidence" value="ECO:0007669"/>
    <property type="project" value="InterPro"/>
</dbReference>
<keyword evidence="12 19" id="KW-0375">Hydrogen ion transport</keyword>
<gene>
    <name evidence="24" type="ORF">EDC34_101389</name>
</gene>
<keyword evidence="17 19" id="KW-0406">Ion transport</keyword>
<evidence type="ECO:0000256" key="6">
    <source>
        <dbReference type="ARBA" id="ARBA00022519"/>
    </source>
</evidence>
<comment type="subcellular location">
    <subcellularLocation>
        <location evidence="1 19">Cell inner membrane</location>
    </subcellularLocation>
</comment>
<evidence type="ECO:0000256" key="21">
    <source>
        <dbReference type="PIRSR" id="PIRSR000006-2"/>
    </source>
</evidence>
<dbReference type="InterPro" id="IPR038414">
    <property type="entry name" value="CcoP_N_sf"/>
</dbReference>
<dbReference type="GO" id="GO:0016491">
    <property type="term" value="F:oxidoreductase activity"/>
    <property type="evidence" value="ECO:0007669"/>
    <property type="project" value="UniProtKB-KW"/>
</dbReference>
<keyword evidence="15 19" id="KW-0560">Oxidoreductase</keyword>
<keyword evidence="18 19" id="KW-0472">Membrane</keyword>
<comment type="function">
    <text evidence="19">C-type cytochrome. Part of the cbb3-type cytochrome c oxidase complex.</text>
</comment>
<keyword evidence="11" id="KW-0677">Repeat</keyword>
<dbReference type="GO" id="GO:0006119">
    <property type="term" value="P:oxidative phosphorylation"/>
    <property type="evidence" value="ECO:0007669"/>
    <property type="project" value="UniProtKB-UniPathway"/>
</dbReference>
<evidence type="ECO:0000313" key="24">
    <source>
        <dbReference type="EMBL" id="TCT26062.1"/>
    </source>
</evidence>
<evidence type="ECO:0000259" key="23">
    <source>
        <dbReference type="PROSITE" id="PS51007"/>
    </source>
</evidence>
<proteinExistence type="inferred from homology"/>
<evidence type="ECO:0000256" key="16">
    <source>
        <dbReference type="ARBA" id="ARBA00023004"/>
    </source>
</evidence>
<feature type="transmembrane region" description="Helical" evidence="22">
    <location>
        <begin position="6"/>
        <end position="26"/>
    </location>
</feature>
<evidence type="ECO:0000256" key="1">
    <source>
        <dbReference type="ARBA" id="ARBA00004533"/>
    </source>
</evidence>
<feature type="binding site" description="covalent" evidence="21">
    <location>
        <position position="142"/>
    </location>
    <ligand>
        <name>heme c</name>
        <dbReference type="ChEBI" id="CHEBI:61717"/>
        <label>1</label>
    </ligand>
</feature>